<dbReference type="PANTHER" id="PTHR35791">
    <property type="entry name" value="UPF0754 MEMBRANE PROTEIN YHEB"/>
    <property type="match status" value="1"/>
</dbReference>
<keyword evidence="3 6" id="KW-0812">Transmembrane</keyword>
<evidence type="ECO:0000256" key="2">
    <source>
        <dbReference type="ARBA" id="ARBA00008053"/>
    </source>
</evidence>
<dbReference type="InterPro" id="IPR007383">
    <property type="entry name" value="DUF445"/>
</dbReference>
<evidence type="ECO:0000256" key="5">
    <source>
        <dbReference type="ARBA" id="ARBA00023136"/>
    </source>
</evidence>
<dbReference type="EMBL" id="JBHSMC010000011">
    <property type="protein sequence ID" value="MFC5464736.1"/>
    <property type="molecule type" value="Genomic_DNA"/>
</dbReference>
<comment type="caution">
    <text evidence="7">The sequence shown here is derived from an EMBL/GenBank/DDBJ whole genome shotgun (WGS) entry which is preliminary data.</text>
</comment>
<feature type="transmembrane region" description="Helical" evidence="6">
    <location>
        <begin position="353"/>
        <end position="377"/>
    </location>
</feature>
<comment type="similarity">
    <text evidence="2">Belongs to the UPF0754 family.</text>
</comment>
<comment type="subcellular location">
    <subcellularLocation>
        <location evidence="1">Cell membrane</location>
    </subcellularLocation>
</comment>
<accession>A0ABW0LIV8</accession>
<feature type="transmembrane region" description="Helical" evidence="6">
    <location>
        <begin position="6"/>
        <end position="31"/>
    </location>
</feature>
<organism evidence="7 8">
    <name type="scientific">Lederbergia graminis</name>
    <dbReference type="NCBI Taxonomy" id="735518"/>
    <lineage>
        <taxon>Bacteria</taxon>
        <taxon>Bacillati</taxon>
        <taxon>Bacillota</taxon>
        <taxon>Bacilli</taxon>
        <taxon>Bacillales</taxon>
        <taxon>Bacillaceae</taxon>
        <taxon>Lederbergia</taxon>
    </lineage>
</organism>
<keyword evidence="8" id="KW-1185">Reference proteome</keyword>
<evidence type="ECO:0000313" key="8">
    <source>
        <dbReference type="Proteomes" id="UP001596147"/>
    </source>
</evidence>
<dbReference type="RefSeq" id="WP_382350004.1">
    <property type="nucleotide sequence ID" value="NZ_JBHSMC010000011.1"/>
</dbReference>
<evidence type="ECO:0000313" key="7">
    <source>
        <dbReference type="EMBL" id="MFC5464736.1"/>
    </source>
</evidence>
<sequence length="379" mass="44000">MLDSLLLILFMIVIGALIGGLTNFLAIRMLFRPYQPIYIGKWQLPFTPGLIPKRHNELATQIGKLVVGHLVTPDSVRKKITNKDFIEKMHIWLTAKFNSWLEKEWTIEQLLEQLQVDNPIERANTFIDGRIEEKYYGIKDKFWNKQIQEVIPREWTQQLQNKIPDAADRIIEKAVEYFSSQEGKYKIKTMIEQFLKDRGKLWNMVQMFVGNDSLADKFQPEIIKMLKNEETKLMLVQVLQSEWEKIQEKTTEELFVNMNDEKILATIKLTVADTIQLKKILQTPISELLIPYKEKIETNIIPFILQTAGTYLSDRIGEILERFEVEAIVREQIESFSLRKLEELVISIAKKELVMITYLGAVLGGAIGLIQGIIVLFTS</sequence>
<evidence type="ECO:0000256" key="4">
    <source>
        <dbReference type="ARBA" id="ARBA00022989"/>
    </source>
</evidence>
<evidence type="ECO:0000256" key="1">
    <source>
        <dbReference type="ARBA" id="ARBA00004236"/>
    </source>
</evidence>
<protein>
    <submittedName>
        <fullName evidence="7">DUF445 domain-containing protein</fullName>
    </submittedName>
</protein>
<evidence type="ECO:0000256" key="6">
    <source>
        <dbReference type="SAM" id="Phobius"/>
    </source>
</evidence>
<keyword evidence="5 6" id="KW-0472">Membrane</keyword>
<evidence type="ECO:0000256" key="3">
    <source>
        <dbReference type="ARBA" id="ARBA00022692"/>
    </source>
</evidence>
<dbReference type="Pfam" id="PF04286">
    <property type="entry name" value="DUF445"/>
    <property type="match status" value="1"/>
</dbReference>
<proteinExistence type="inferred from homology"/>
<gene>
    <name evidence="7" type="ORF">ACFPM4_08210</name>
</gene>
<dbReference type="Proteomes" id="UP001596147">
    <property type="component" value="Unassembled WGS sequence"/>
</dbReference>
<reference evidence="8" key="1">
    <citation type="journal article" date="2019" name="Int. J. Syst. Evol. Microbiol.">
        <title>The Global Catalogue of Microorganisms (GCM) 10K type strain sequencing project: providing services to taxonomists for standard genome sequencing and annotation.</title>
        <authorList>
            <consortium name="The Broad Institute Genomics Platform"/>
            <consortium name="The Broad Institute Genome Sequencing Center for Infectious Disease"/>
            <person name="Wu L."/>
            <person name="Ma J."/>
        </authorList>
    </citation>
    <scope>NUCLEOTIDE SEQUENCE [LARGE SCALE GENOMIC DNA]</scope>
    <source>
        <strain evidence="8">CGMCC 1.12237</strain>
    </source>
</reference>
<name>A0ABW0LIV8_9BACI</name>
<dbReference type="InterPro" id="IPR016991">
    <property type="entry name" value="UCP032178"/>
</dbReference>
<keyword evidence="4 6" id="KW-1133">Transmembrane helix</keyword>
<dbReference type="PIRSF" id="PIRSF032178">
    <property type="entry name" value="UCP032178"/>
    <property type="match status" value="1"/>
</dbReference>
<dbReference type="PANTHER" id="PTHR35791:SF1">
    <property type="entry name" value="UPF0754 MEMBRANE PROTEIN YHEB"/>
    <property type="match status" value="1"/>
</dbReference>